<dbReference type="RefSeq" id="WP_078739554.1">
    <property type="nucleotide sequence ID" value="NZ_MSDF01000014.1"/>
</dbReference>
<dbReference type="SUPFAM" id="SSF143011">
    <property type="entry name" value="RelE-like"/>
    <property type="match status" value="1"/>
</dbReference>
<reference evidence="1 2" key="1">
    <citation type="submission" date="2016-12" db="EMBL/GenBank/DDBJ databases">
        <title>Draft genome sequences of seven strains of Pseudomonas fluorescens that produce 4-formylaminooxyvinylglycine.</title>
        <authorList>
            <person name="Okrent R.A."/>
            <person name="Manning V.A."/>
            <person name="Trippe K.M."/>
        </authorList>
    </citation>
    <scope>NUCLEOTIDE SEQUENCE [LARGE SCALE GENOMIC DNA]</scope>
    <source>
        <strain evidence="1 2">P5A</strain>
    </source>
</reference>
<gene>
    <name evidence="1" type="ORF">BFW87_09185</name>
</gene>
<organism evidence="1 2">
    <name type="scientific">Pseudomonas fluorescens</name>
    <dbReference type="NCBI Taxonomy" id="294"/>
    <lineage>
        <taxon>Bacteria</taxon>
        <taxon>Pseudomonadati</taxon>
        <taxon>Pseudomonadota</taxon>
        <taxon>Gammaproteobacteria</taxon>
        <taxon>Pseudomonadales</taxon>
        <taxon>Pseudomonadaceae</taxon>
        <taxon>Pseudomonas</taxon>
    </lineage>
</organism>
<dbReference type="OrthoDB" id="9801102at2"/>
<dbReference type="Gene3D" id="3.30.2310.20">
    <property type="entry name" value="RelE-like"/>
    <property type="match status" value="1"/>
</dbReference>
<dbReference type="InterPro" id="IPR035093">
    <property type="entry name" value="RelE/ParE_toxin_dom_sf"/>
</dbReference>
<dbReference type="Proteomes" id="UP000190965">
    <property type="component" value="Unassembled WGS sequence"/>
</dbReference>
<dbReference type="PANTHER" id="PTHR40266:SF2">
    <property type="entry name" value="TOXIN HIGB-1"/>
    <property type="match status" value="1"/>
</dbReference>
<protein>
    <submittedName>
        <fullName evidence="1">Killer protein</fullName>
    </submittedName>
</protein>
<dbReference type="AlphaFoldDB" id="A0A1T2YVZ9"/>
<dbReference type="PANTHER" id="PTHR40266">
    <property type="entry name" value="TOXIN HIGB-1"/>
    <property type="match status" value="1"/>
</dbReference>
<accession>A0A1T2YVZ9</accession>
<dbReference type="InterPro" id="IPR007711">
    <property type="entry name" value="HigB-1"/>
</dbReference>
<name>A0A1T2YVZ9_PSEFL</name>
<dbReference type="EMBL" id="MSDF01000014">
    <property type="protein sequence ID" value="OPA96494.1"/>
    <property type="molecule type" value="Genomic_DNA"/>
</dbReference>
<proteinExistence type="predicted"/>
<sequence>MIVSWKHKGLRTFYETGSTRGINANHTKRLRRVLFILDKAEHPEALNLPGWRFHQLKGDLIDYWSVSISGNWRIIFRMFNDQVELVDYLDYH</sequence>
<evidence type="ECO:0000313" key="2">
    <source>
        <dbReference type="Proteomes" id="UP000190965"/>
    </source>
</evidence>
<dbReference type="Pfam" id="PF05015">
    <property type="entry name" value="HigB-like_toxin"/>
    <property type="match status" value="1"/>
</dbReference>
<evidence type="ECO:0000313" key="1">
    <source>
        <dbReference type="EMBL" id="OPA96494.1"/>
    </source>
</evidence>
<comment type="caution">
    <text evidence="1">The sequence shown here is derived from an EMBL/GenBank/DDBJ whole genome shotgun (WGS) entry which is preliminary data.</text>
</comment>